<protein>
    <submittedName>
        <fullName evidence="2">DUF3012 domain-containing protein</fullName>
    </submittedName>
</protein>
<accession>A0A6N8IXT0</accession>
<sequence length="104" mass="11505">MRSRPAQSPRTGLKDVANRPLELMRAGSSRWCKEMSMREQSEWYSNNAALVQTPRSRAQGLTGTHDCSWPPTAARATSRPAPCPAYPDPRPGLACSRKVLQPGR</sequence>
<evidence type="ECO:0000256" key="1">
    <source>
        <dbReference type="SAM" id="MobiDB-lite"/>
    </source>
</evidence>
<reference evidence="2 3" key="1">
    <citation type="submission" date="2019-12" db="EMBL/GenBank/DDBJ databases">
        <authorList>
            <person name="Huq M.A."/>
        </authorList>
    </citation>
    <scope>NUCLEOTIDE SEQUENCE [LARGE SCALE GENOMIC DNA]</scope>
    <source>
        <strain evidence="2 3">MAH-25</strain>
    </source>
</reference>
<feature type="compositionally biased region" description="Pro residues" evidence="1">
    <location>
        <begin position="81"/>
        <end position="90"/>
    </location>
</feature>
<evidence type="ECO:0000313" key="3">
    <source>
        <dbReference type="Proteomes" id="UP000469385"/>
    </source>
</evidence>
<feature type="region of interest" description="Disordered" evidence="1">
    <location>
        <begin position="57"/>
        <end position="104"/>
    </location>
</feature>
<dbReference type="EMBL" id="WSEL01000009">
    <property type="protein sequence ID" value="MVQ31821.1"/>
    <property type="molecule type" value="Genomic_DNA"/>
</dbReference>
<evidence type="ECO:0000313" key="2">
    <source>
        <dbReference type="EMBL" id="MVQ31821.1"/>
    </source>
</evidence>
<feature type="compositionally biased region" description="Low complexity" evidence="1">
    <location>
        <begin position="70"/>
        <end position="80"/>
    </location>
</feature>
<dbReference type="Proteomes" id="UP000469385">
    <property type="component" value="Unassembled WGS sequence"/>
</dbReference>
<comment type="caution">
    <text evidence="2">The sequence shown here is derived from an EMBL/GenBank/DDBJ whole genome shotgun (WGS) entry which is preliminary data.</text>
</comment>
<name>A0A6N8IXT0_9BURK</name>
<dbReference type="AlphaFoldDB" id="A0A6N8IXT0"/>
<organism evidence="2 3">
    <name type="scientific">Ramlibacter pinisoli</name>
    <dbReference type="NCBI Taxonomy" id="2682844"/>
    <lineage>
        <taxon>Bacteria</taxon>
        <taxon>Pseudomonadati</taxon>
        <taxon>Pseudomonadota</taxon>
        <taxon>Betaproteobacteria</taxon>
        <taxon>Burkholderiales</taxon>
        <taxon>Comamonadaceae</taxon>
        <taxon>Ramlibacter</taxon>
    </lineage>
</organism>
<proteinExistence type="predicted"/>
<keyword evidence="3" id="KW-1185">Reference proteome</keyword>
<gene>
    <name evidence="2" type="ORF">GON04_20355</name>
</gene>